<evidence type="ECO:0000259" key="1">
    <source>
        <dbReference type="Pfam" id="PF01909"/>
    </source>
</evidence>
<dbReference type="Pfam" id="PF01909">
    <property type="entry name" value="NTP_transf_2"/>
    <property type="match status" value="1"/>
</dbReference>
<dbReference type="Proteomes" id="UP000031866">
    <property type="component" value="Chromosome"/>
</dbReference>
<name>A0A0B5Q9Z8_CLOBE</name>
<dbReference type="InterPro" id="IPR043519">
    <property type="entry name" value="NT_sf"/>
</dbReference>
<feature type="domain" description="Polymerase nucleotidyl transferase" evidence="1">
    <location>
        <begin position="6"/>
        <end position="65"/>
    </location>
</feature>
<dbReference type="OrthoDB" id="1926603at2"/>
<dbReference type="GO" id="GO:0016779">
    <property type="term" value="F:nucleotidyltransferase activity"/>
    <property type="evidence" value="ECO:0007669"/>
    <property type="project" value="InterPro"/>
</dbReference>
<dbReference type="InterPro" id="IPR002934">
    <property type="entry name" value="Polymerase_NTP_transf_dom"/>
</dbReference>
<protein>
    <recommendedName>
        <fullName evidence="1">Polymerase nucleotidyl transferase domain-containing protein</fullName>
    </recommendedName>
</protein>
<evidence type="ECO:0000313" key="3">
    <source>
        <dbReference type="Proteomes" id="UP000031866"/>
    </source>
</evidence>
<dbReference type="Gene3D" id="3.30.460.10">
    <property type="entry name" value="Beta Polymerase, domain 2"/>
    <property type="match status" value="1"/>
</dbReference>
<proteinExistence type="predicted"/>
<organism evidence="2 3">
    <name type="scientific">Clostridium beijerinckii</name>
    <name type="common">Clostridium MP</name>
    <dbReference type="NCBI Taxonomy" id="1520"/>
    <lineage>
        <taxon>Bacteria</taxon>
        <taxon>Bacillati</taxon>
        <taxon>Bacillota</taxon>
        <taxon>Clostridia</taxon>
        <taxon>Eubacteriales</taxon>
        <taxon>Clostridiaceae</taxon>
        <taxon>Clostridium</taxon>
    </lineage>
</organism>
<dbReference type="SUPFAM" id="SSF81301">
    <property type="entry name" value="Nucleotidyltransferase"/>
    <property type="match status" value="1"/>
</dbReference>
<reference evidence="3" key="1">
    <citation type="submission" date="2014-12" db="EMBL/GenBank/DDBJ databases">
        <title>Genome sequence of Clostridium beijerinckii strain 59B.</title>
        <authorList>
            <person name="Little G.T."/>
            <person name="Minton N.P."/>
        </authorList>
    </citation>
    <scope>NUCLEOTIDE SEQUENCE [LARGE SCALE GENOMIC DNA]</scope>
    <source>
        <strain evidence="3">59B</strain>
    </source>
</reference>
<sequence length="143" mass="17065">MAESYFLNELKKIESIVCIAEFGSYRTEYWNKDRSDIDLAVVVKPKVSFMDTLDIEDKIIELSKQYYNYDNIHLTFVLFKDFGSKYARFAVDSNNKYIIDEELWYDFQHYLLKHARNNANFEKVLKIDEQYSYFGGITDESLL</sequence>
<evidence type="ECO:0000313" key="2">
    <source>
        <dbReference type="EMBL" id="AJG97735.1"/>
    </source>
</evidence>
<dbReference type="KEGG" id="cbei:LF65_01118"/>
<dbReference type="AlphaFoldDB" id="A0A0B5Q9Z8"/>
<dbReference type="STRING" id="1520.LF65_01118"/>
<dbReference type="EMBL" id="CP010086">
    <property type="protein sequence ID" value="AJG97735.1"/>
    <property type="molecule type" value="Genomic_DNA"/>
</dbReference>
<accession>A0A0B5Q9Z8</accession>
<gene>
    <name evidence="2" type="ORF">LF65_01118</name>
</gene>